<keyword evidence="4" id="KW-1185">Reference proteome</keyword>
<feature type="compositionally biased region" description="Basic and acidic residues" evidence="2">
    <location>
        <begin position="363"/>
        <end position="395"/>
    </location>
</feature>
<feature type="compositionally biased region" description="Polar residues" evidence="2">
    <location>
        <begin position="415"/>
        <end position="425"/>
    </location>
</feature>
<gene>
    <name evidence="3" type="ORF">WMY93_026379</name>
</gene>
<feature type="compositionally biased region" description="Basic residues" evidence="2">
    <location>
        <begin position="349"/>
        <end position="362"/>
    </location>
</feature>
<accession>A0AAW0N8D9</accession>
<name>A0AAW0N8D9_9GOBI</name>
<evidence type="ECO:0000313" key="3">
    <source>
        <dbReference type="EMBL" id="KAK7886758.1"/>
    </source>
</evidence>
<dbReference type="EMBL" id="JBBPFD010000019">
    <property type="protein sequence ID" value="KAK7886758.1"/>
    <property type="molecule type" value="Genomic_DNA"/>
</dbReference>
<organism evidence="3 4">
    <name type="scientific">Mugilogobius chulae</name>
    <name type="common">yellowstripe goby</name>
    <dbReference type="NCBI Taxonomy" id="88201"/>
    <lineage>
        <taxon>Eukaryota</taxon>
        <taxon>Metazoa</taxon>
        <taxon>Chordata</taxon>
        <taxon>Craniata</taxon>
        <taxon>Vertebrata</taxon>
        <taxon>Euteleostomi</taxon>
        <taxon>Actinopterygii</taxon>
        <taxon>Neopterygii</taxon>
        <taxon>Teleostei</taxon>
        <taxon>Neoteleostei</taxon>
        <taxon>Acanthomorphata</taxon>
        <taxon>Gobiaria</taxon>
        <taxon>Gobiiformes</taxon>
        <taxon>Gobioidei</taxon>
        <taxon>Gobiidae</taxon>
        <taxon>Gobionellinae</taxon>
        <taxon>Mugilogobius</taxon>
    </lineage>
</organism>
<feature type="compositionally biased region" description="Low complexity" evidence="2">
    <location>
        <begin position="445"/>
        <end position="455"/>
    </location>
</feature>
<feature type="coiled-coil region" evidence="1">
    <location>
        <begin position="192"/>
        <end position="265"/>
    </location>
</feature>
<reference evidence="4" key="1">
    <citation type="submission" date="2024-04" db="EMBL/GenBank/DDBJ databases">
        <title>Salinicola lusitanus LLJ914,a marine bacterium isolated from the Okinawa Trough.</title>
        <authorList>
            <person name="Li J."/>
        </authorList>
    </citation>
    <scope>NUCLEOTIDE SEQUENCE [LARGE SCALE GENOMIC DNA]</scope>
</reference>
<dbReference type="Proteomes" id="UP001460270">
    <property type="component" value="Unassembled WGS sequence"/>
</dbReference>
<proteinExistence type="predicted"/>
<comment type="caution">
    <text evidence="3">The sequence shown here is derived from an EMBL/GenBank/DDBJ whole genome shotgun (WGS) entry which is preliminary data.</text>
</comment>
<evidence type="ECO:0000256" key="2">
    <source>
        <dbReference type="SAM" id="MobiDB-lite"/>
    </source>
</evidence>
<protein>
    <submittedName>
        <fullName evidence="3">Uncharacterized protein</fullName>
    </submittedName>
</protein>
<sequence length="477" mass="56268">MAGCTAQIFLLLERWQHAEKEHEAAESIWVEKSQSWHLGNEENLDEGAVGTNLPWAESEAAWLESEPAFKSQVEELWRYTEAKVVDGSSQTTDLLEFQRQFYEREKHWATRTTQWLQKEAWFRSLESNSGRIRFLENQVRFLKGENEALVSDRKKLKGEFEDSLKREKVFERDWKEFVVADQSSSDDGERKQQVLRQENAALSLEVDKLKERCLELEKQFEGKLAQKHVELLSQKAECENLSKELVKTQSEMQVLRVKHEEEKDQWIKKENSWLHMERQYLMKQIEHYKKSCEVDTARTSQPEEKVVVPEEEAVQPEAEVVRPKEMPKKKEKIWLDKKMAKLNSELERKRTRSQRRRRRAHKQRQESDASVQREVEKKESCAETEKNTLKLAKDQRGKKKRMHRESKVLEEVQGSKLQQQNGEESQSVKHKKRGVKRQDKAETEVVSVPTISDTPSTPPAPTTPRRSLLARIFRRHE</sequence>
<dbReference type="AlphaFoldDB" id="A0AAW0N8D9"/>
<feature type="compositionally biased region" description="Basic and acidic residues" evidence="2">
    <location>
        <begin position="321"/>
        <end position="348"/>
    </location>
</feature>
<evidence type="ECO:0000313" key="4">
    <source>
        <dbReference type="Proteomes" id="UP001460270"/>
    </source>
</evidence>
<evidence type="ECO:0000256" key="1">
    <source>
        <dbReference type="SAM" id="Coils"/>
    </source>
</evidence>
<keyword evidence="1" id="KW-0175">Coiled coil</keyword>
<feature type="region of interest" description="Disordered" evidence="2">
    <location>
        <begin position="321"/>
        <end position="467"/>
    </location>
</feature>